<proteinExistence type="predicted"/>
<dbReference type="GO" id="GO:0007288">
    <property type="term" value="P:sperm axoneme assembly"/>
    <property type="evidence" value="ECO:0000318"/>
    <property type="project" value="GO_Central"/>
</dbReference>
<dbReference type="GO" id="GO:0097225">
    <property type="term" value="C:sperm midpiece"/>
    <property type="evidence" value="ECO:0000318"/>
    <property type="project" value="GO_Central"/>
</dbReference>
<organism evidence="3 4">
    <name type="scientific">Gorilla gorilla gorilla</name>
    <name type="common">Western lowland gorilla</name>
    <dbReference type="NCBI Taxonomy" id="9595"/>
    <lineage>
        <taxon>Eukaryota</taxon>
        <taxon>Metazoa</taxon>
        <taxon>Chordata</taxon>
        <taxon>Craniata</taxon>
        <taxon>Vertebrata</taxon>
        <taxon>Euteleostomi</taxon>
        <taxon>Mammalia</taxon>
        <taxon>Eutheria</taxon>
        <taxon>Euarchontoglires</taxon>
        <taxon>Primates</taxon>
        <taxon>Haplorrhini</taxon>
        <taxon>Catarrhini</taxon>
        <taxon>Hominidae</taxon>
        <taxon>Gorilla</taxon>
    </lineage>
</organism>
<reference evidence="3" key="3">
    <citation type="submission" date="2025-08" db="UniProtKB">
        <authorList>
            <consortium name="Ensembl"/>
        </authorList>
    </citation>
    <scope>IDENTIFICATION</scope>
</reference>
<dbReference type="Pfam" id="PF00406">
    <property type="entry name" value="ADK"/>
    <property type="match status" value="1"/>
</dbReference>
<feature type="compositionally biased region" description="Basic and acidic residues" evidence="1">
    <location>
        <begin position="925"/>
        <end position="944"/>
    </location>
</feature>
<evidence type="ECO:0000313" key="3">
    <source>
        <dbReference type="Ensembl" id="ENSGGOP00000033803.1"/>
    </source>
</evidence>
<dbReference type="Pfam" id="PF06294">
    <property type="entry name" value="CH_2"/>
    <property type="match status" value="1"/>
</dbReference>
<dbReference type="Gene3D" id="3.40.50.300">
    <property type="entry name" value="P-loop containing nucleotide triphosphate hydrolases"/>
    <property type="match status" value="1"/>
</dbReference>
<dbReference type="EMBL" id="CABD030105597">
    <property type="status" value="NOT_ANNOTATED_CDS"/>
    <property type="molecule type" value="Genomic_DNA"/>
</dbReference>
<evidence type="ECO:0000313" key="4">
    <source>
        <dbReference type="Proteomes" id="UP000001519"/>
    </source>
</evidence>
<dbReference type="InterPro" id="IPR012337">
    <property type="entry name" value="RNaseH-like_sf"/>
</dbReference>
<feature type="compositionally biased region" description="Polar residues" evidence="1">
    <location>
        <begin position="2110"/>
        <end position="2119"/>
    </location>
</feature>
<dbReference type="GO" id="GO:0005737">
    <property type="term" value="C:cytoplasm"/>
    <property type="evidence" value="ECO:0007669"/>
    <property type="project" value="UniProtKB-ARBA"/>
</dbReference>
<protein>
    <submittedName>
        <fullName evidence="3">Sperm flagellar 2</fullName>
    </submittedName>
</protein>
<dbReference type="InterPro" id="IPR054517">
    <property type="entry name" value="SPEF2_D5"/>
</dbReference>
<accession>A0A2I2YFV9</accession>
<dbReference type="Bgee" id="ENSGGOG00000011332">
    <property type="expression patterns" value="Expressed in testis and 3 other cell types or tissues"/>
</dbReference>
<feature type="compositionally biased region" description="Basic and acidic residues" evidence="1">
    <location>
        <begin position="1254"/>
        <end position="1268"/>
    </location>
</feature>
<dbReference type="PANTHER" id="PTHR14919:SF0">
    <property type="entry name" value="SPERM FLAGELLAR PROTEIN 2"/>
    <property type="match status" value="1"/>
</dbReference>
<reference evidence="3" key="4">
    <citation type="submission" date="2025-09" db="UniProtKB">
        <authorList>
            <consortium name="Ensembl"/>
        </authorList>
    </citation>
    <scope>IDENTIFICATION</scope>
</reference>
<feature type="compositionally biased region" description="Basic and acidic residues" evidence="1">
    <location>
        <begin position="862"/>
        <end position="878"/>
    </location>
</feature>
<dbReference type="EMBL" id="CABD030105598">
    <property type="status" value="NOT_ANNOTATED_CDS"/>
    <property type="molecule type" value="Genomic_DNA"/>
</dbReference>
<feature type="region of interest" description="Disordered" evidence="1">
    <location>
        <begin position="1254"/>
        <end position="1302"/>
    </location>
</feature>
<feature type="region of interest" description="Disordered" evidence="1">
    <location>
        <begin position="2109"/>
        <end position="2133"/>
    </location>
</feature>
<dbReference type="InterPro" id="IPR010441">
    <property type="entry name" value="CH_2"/>
</dbReference>
<feature type="region of interest" description="Disordered" evidence="1">
    <location>
        <begin position="862"/>
        <end position="984"/>
    </location>
</feature>
<dbReference type="InterPro" id="IPR052634">
    <property type="entry name" value="Sperm_flagellar-bone_growth"/>
</dbReference>
<dbReference type="EMBL" id="CABD030105599">
    <property type="status" value="NOT_ANNOTATED_CDS"/>
    <property type="molecule type" value="Genomic_DNA"/>
</dbReference>
<reference evidence="3 4" key="2">
    <citation type="journal article" date="2012" name="Nature">
        <title>Insights into hominid evolution from the gorilla genome sequence.</title>
        <authorList>
            <person name="Scally A."/>
            <person name="Dutheil J.Y."/>
            <person name="Hillier L.W."/>
            <person name="Jordan G.E."/>
            <person name="Goodhead I."/>
            <person name="Herrero J."/>
            <person name="Hobolth A."/>
            <person name="Lappalainen T."/>
            <person name="Mailund T."/>
            <person name="Marques-Bonet T."/>
            <person name="McCarthy S."/>
            <person name="Montgomery S.H."/>
            <person name="Schwalie P.C."/>
            <person name="Tang Y.A."/>
            <person name="Ward M.C."/>
            <person name="Xue Y."/>
            <person name="Yngvadottir B."/>
            <person name="Alkan C."/>
            <person name="Andersen L.N."/>
            <person name="Ayub Q."/>
            <person name="Ball E.V."/>
            <person name="Beal K."/>
            <person name="Bradley B.J."/>
            <person name="Chen Y."/>
            <person name="Clee C.M."/>
            <person name="Fitzgerald S."/>
            <person name="Graves T.A."/>
            <person name="Gu Y."/>
            <person name="Heath P."/>
            <person name="Heger A."/>
            <person name="Karakoc E."/>
            <person name="Kolb-Kokocinski A."/>
            <person name="Laird G.K."/>
            <person name="Lunter G."/>
            <person name="Meader S."/>
            <person name="Mort M."/>
            <person name="Mullikin J.C."/>
            <person name="Munch K."/>
            <person name="O'Connor T.D."/>
            <person name="Phillips A.D."/>
            <person name="Prado-Martinez J."/>
            <person name="Rogers A.S."/>
            <person name="Sajjadian S."/>
            <person name="Schmidt D."/>
            <person name="Shaw K."/>
            <person name="Simpson J.T."/>
            <person name="Stenson P.D."/>
            <person name="Turner D.J."/>
            <person name="Vigilant L."/>
            <person name="Vilella A.J."/>
            <person name="Whitener W."/>
            <person name="Zhu B."/>
            <person name="Cooper D.N."/>
            <person name="de Jong P."/>
            <person name="Dermitzakis E.T."/>
            <person name="Eichler E.E."/>
            <person name="Flicek P."/>
            <person name="Goldman N."/>
            <person name="Mundy N.I."/>
            <person name="Ning Z."/>
            <person name="Odom D.T."/>
            <person name="Ponting C.P."/>
            <person name="Quail M.A."/>
            <person name="Ryder O.A."/>
            <person name="Searle S.M."/>
            <person name="Warren W.C."/>
            <person name="Wilson R.K."/>
            <person name="Schierup M.H."/>
            <person name="Rogers J."/>
            <person name="Tyler-Smith C."/>
            <person name="Durbin R."/>
        </authorList>
    </citation>
    <scope>NUCLEOTIDE SEQUENCE [LARGE SCALE GENOMIC DNA]</scope>
</reference>
<feature type="compositionally biased region" description="Pro residues" evidence="1">
    <location>
        <begin position="887"/>
        <end position="896"/>
    </location>
</feature>
<feature type="compositionally biased region" description="Low complexity" evidence="1">
    <location>
        <begin position="2121"/>
        <end position="2133"/>
    </location>
</feature>
<dbReference type="GeneTree" id="ENSGT00390000008160"/>
<feature type="domain" description="Calponin-homology (CH)" evidence="2">
    <location>
        <begin position="1"/>
        <end position="105"/>
    </location>
</feature>
<dbReference type="Ensembl" id="ENSGGOT00000056966.1">
    <property type="protein sequence ID" value="ENSGGOP00000033803.1"/>
    <property type="gene ID" value="ENSGGOG00000011332.3"/>
</dbReference>
<dbReference type="InParanoid" id="A0A2I2YFV9"/>
<dbReference type="SUPFAM" id="SSF52540">
    <property type="entry name" value="P-loop containing nucleoside triphosphate hydrolases"/>
    <property type="match status" value="1"/>
</dbReference>
<dbReference type="EMBL" id="CABD030105600">
    <property type="status" value="NOT_ANNOTATED_CDS"/>
    <property type="molecule type" value="Genomic_DNA"/>
</dbReference>
<dbReference type="SUPFAM" id="SSF53098">
    <property type="entry name" value="Ribonuclease H-like"/>
    <property type="match status" value="1"/>
</dbReference>
<name>A0A2I2YFV9_GORGO</name>
<dbReference type="PROSITE" id="PS50021">
    <property type="entry name" value="CH"/>
    <property type="match status" value="1"/>
</dbReference>
<dbReference type="InterPro" id="IPR036872">
    <property type="entry name" value="CH_dom_sf"/>
</dbReference>
<dbReference type="GO" id="GO:0002177">
    <property type="term" value="C:manchette"/>
    <property type="evidence" value="ECO:0000318"/>
    <property type="project" value="GO_Central"/>
</dbReference>
<dbReference type="EMBL" id="CABD030105601">
    <property type="status" value="NOT_ANNOTATED_CDS"/>
    <property type="molecule type" value="Genomic_DNA"/>
</dbReference>
<evidence type="ECO:0000259" key="2">
    <source>
        <dbReference type="PROSITE" id="PS50021"/>
    </source>
</evidence>
<dbReference type="EMBL" id="CABD030105604">
    <property type="status" value="NOT_ANNOTATED_CDS"/>
    <property type="molecule type" value="Genomic_DNA"/>
</dbReference>
<feature type="compositionally biased region" description="Basic and acidic residues" evidence="1">
    <location>
        <begin position="897"/>
        <end position="906"/>
    </location>
</feature>
<dbReference type="EMBL" id="CABD030105603">
    <property type="status" value="NOT_ANNOTATED_CDS"/>
    <property type="molecule type" value="Genomic_DNA"/>
</dbReference>
<feature type="compositionally biased region" description="Low complexity" evidence="1">
    <location>
        <begin position="951"/>
        <end position="963"/>
    </location>
</feature>
<gene>
    <name evidence="3" type="primary">SPEF2</name>
</gene>
<dbReference type="InterPro" id="IPR001715">
    <property type="entry name" value="CH_dom"/>
</dbReference>
<keyword evidence="4" id="KW-1185">Reference proteome</keyword>
<evidence type="ECO:0000256" key="1">
    <source>
        <dbReference type="SAM" id="MobiDB-lite"/>
    </source>
</evidence>
<dbReference type="STRING" id="9593.ENSGGOP00000033803"/>
<dbReference type="Proteomes" id="UP000001519">
    <property type="component" value="Chromosome 17"/>
</dbReference>
<reference evidence="4" key="1">
    <citation type="submission" date="2011-05" db="EMBL/GenBank/DDBJ databases">
        <title>Insights into the evolution of the great apes provided by the gorilla genome.</title>
        <authorList>
            <person name="Scally A."/>
        </authorList>
    </citation>
    <scope>NUCLEOTIDE SEQUENCE [LARGE SCALE GENOMIC DNA]</scope>
</reference>
<dbReference type="EMBL" id="CABD030105602">
    <property type="status" value="NOT_ANNOTATED_CDS"/>
    <property type="molecule type" value="Genomic_DNA"/>
</dbReference>
<dbReference type="InterPro" id="IPR027417">
    <property type="entry name" value="P-loop_NTPase"/>
</dbReference>
<dbReference type="PANTHER" id="PTHR14919">
    <property type="entry name" value="KPL2-RELATED"/>
    <property type="match status" value="1"/>
</dbReference>
<dbReference type="FunCoup" id="A0A2I2YFV9">
    <property type="interactions" value="107"/>
</dbReference>
<feature type="compositionally biased region" description="Basic and acidic residues" evidence="1">
    <location>
        <begin position="1279"/>
        <end position="1290"/>
    </location>
</feature>
<dbReference type="Pfam" id="PF22946">
    <property type="entry name" value="SPEF2_D5"/>
    <property type="match status" value="1"/>
</dbReference>
<sequence length="2133" mass="244559">MSEILCQWLNKELKVSRTVSPKSFAKAFSSGYLLGEVLHKFELQDDFSEFLDSRVSSAKLNNFSRLEPTLHLLGVQFDQNVAHGIITEKPGVATKLLYQLYIALQKKKKSGLTGVEMQTMQRLTNLRLQNMKSDTFQERLRHVIPRQTDFNLMRITYRFQEKYKHVKEDLAHLHFEKLERFQKLKEEQRCLDIKKQYLNRRRQNEIMAKIQAAIIQIPKPASNRTLKALEARKMMKKKKEAEDVADEIKKFEALIKKDLQAKESASKTSLDTAGQTTTNLLNTYSDDEYIKKIQKRLEEDAFAREQREKRRRKLLMDQLIAHEAQEEAYREEQLINRLMRQSQQERRIAVQLMHVRHEKEVLWQNRIFREKQHEERRLKDFQDALDREAPLLVSHIIPSEASLPPFIAWVLATLVCSQILEQVISSTFLIPYKLMHDWKELFFNAKPIYEQASVKTLPANPSREQLTELEKRDLLDTNDYEEYKNMVGEWALPEEMVDNLPPSTNCILGHILHRLVEKSLPPQAESTTPELPSFAVKGCLLGKTLSGKTTILRSLQKDFPIQILSIDTLVQEAIQAFHDNEKVSEVLPIQKKDEEDALPVLQEEIKESQDPQHVFSAGPVSDEVLPETEGETILSANGDKTPKAEEVKSSDSFLKLTTRAQLGAKSEQLLKKGKSIPDVLLVDIMVNAINEIPVNQDCILDGFPMTLNQAQLLEEALTGCNRNLTEVERKKAQKSTLAIDPATSKEIPLPSPAFDFVILLDVSDTSSMSRMNDIIAEELSYKTAHKDISQRVAAENQDKDGDQNLRDQIQHRIIGFLDNWPLLEQWFSEPENILIKINAEIDKESLCEKVKEILTTEIAKKKNKVEKKLEEKEAEKKAAASLAELPLPTPPPAPPPEPEKEKEIHQSHVPSKTPTAKGKPQSEAPHGKEESLQEGKGKKGETALKRKGSPKGKSSGGKVPVKKSPADSTDTSPVAIVPQPPKPGSEEWVYVNEPVPEEMPLFLVPYWELIENSYINTIKTVLRHLREDQHTVLAYLYEIRTSFQEFLKRPDHKQDFVAQWQADFNSLPDDLWDDEETKAELHQRVNDLRDRLWDICDARKEEAEQERLDIINESWLQDTLGMTMNHFFSLMQAELNRFQDTKRLLQDYYWGMESKIPVEDNKRFTRIPLVQLDSKDNSESQLRIPLVPRISVSLETVTPKPKTKSVLKGKMDNSLENVESNFEADEKLVMDTWQQASLAVSHMVAAEIHQRLMEEEKENQPADPKEKSPQMGANKKVKKEPPKKKQENKKPKGKSPPMAEATPVIVTTEEIAEIERKNELRVKIKEEHLAALQFEEIATQFRLELIKTKALALLEDLVTKVVDVYKLMEKWLGERYLNEMASIEKLTDVARYHIETSTKIQNELYLSQEDFFINGNIKVFPDPPPPIRPPPVEKEEDGTLTIEQLDSLRDQFLDMAPNGRNPSDGQKRPQKLDHYLPKRSHQFLKIWLKKYPWLIYDELLNLMFCALFHKHGVKSGGSQVNFFYGTDNFRTEFLSAHHLSEAQAKASLMEATSSSPVNRATTKLMMRTMSKVTLGRVENLFRSCHAIAKTGRPLKDFIWMCKLDYMKGVDIGPVFRTKKSARMFTYFIAEVERKNLREKLEKSKFFSVISDGIIDSLIKEAELVYVQFAHAGKVHCQIVGVQTVERNDPLAIKNAIEKTLEINLQLRLSSQDWAKKLVGFGSDGTHKQRGALLLREIQPCVQTVYCFAHHLELSYKAVFQNIPLYNDVKDLLHSIYHFYHNSSLHKSALRTAFKGLHLRPVMLSQIGDRKWLHGLQAALQNFLKGYPAIVRQLHSAGRGKSDTSQKKPKELLESLLQADIVKFAHFLLDVMNVLSILSCVNKNRNSSIADIFATLESTLEMLQMYQTRLGPKERMVDSATHFHGNCLRGKENISAVRNIVLTHLIKRLQGCFRDASQNVVRATVIGSFKLWPTKINQEFGEKEVSILTAHYEPVLEAANVKLSEVDTEWSMLKLEIYARFQNIPKLTWDFVNSIYLHKYPNILTLVDLVLTLPASSAEAERGFSQMKWTKSHMHAKIKAEIMTDVLIIQLNSPDINNFDPRKAIRLWNARTPSSTGDTRSNSDCSSNSENESD</sequence>
<dbReference type="Gene3D" id="1.10.418.10">
    <property type="entry name" value="Calponin-like domain"/>
    <property type="match status" value="1"/>
</dbReference>